<feature type="compositionally biased region" description="Polar residues" evidence="1">
    <location>
        <begin position="335"/>
        <end position="347"/>
    </location>
</feature>
<feature type="region of interest" description="Disordered" evidence="1">
    <location>
        <begin position="473"/>
        <end position="510"/>
    </location>
</feature>
<reference evidence="2 3" key="1">
    <citation type="journal article" date="2024" name="J Genomics">
        <title>Draft genome sequencing and assembly of Favolaschia claudopus CIRM-BRFM 2984 isolated from oak limbs.</title>
        <authorList>
            <person name="Navarro D."/>
            <person name="Drula E."/>
            <person name="Chaduli D."/>
            <person name="Cazenave R."/>
            <person name="Ahrendt S."/>
            <person name="Wang J."/>
            <person name="Lipzen A."/>
            <person name="Daum C."/>
            <person name="Barry K."/>
            <person name="Grigoriev I.V."/>
            <person name="Favel A."/>
            <person name="Rosso M.N."/>
            <person name="Martin F."/>
        </authorList>
    </citation>
    <scope>NUCLEOTIDE SEQUENCE [LARGE SCALE GENOMIC DNA]</scope>
    <source>
        <strain evidence="2 3">CIRM-BRFM 2984</strain>
    </source>
</reference>
<feature type="region of interest" description="Disordered" evidence="1">
    <location>
        <begin position="633"/>
        <end position="658"/>
    </location>
</feature>
<proteinExistence type="predicted"/>
<name>A0AAW0EI82_9AGAR</name>
<dbReference type="Proteomes" id="UP001362999">
    <property type="component" value="Unassembled WGS sequence"/>
</dbReference>
<organism evidence="2 3">
    <name type="scientific">Favolaschia claudopus</name>
    <dbReference type="NCBI Taxonomy" id="2862362"/>
    <lineage>
        <taxon>Eukaryota</taxon>
        <taxon>Fungi</taxon>
        <taxon>Dikarya</taxon>
        <taxon>Basidiomycota</taxon>
        <taxon>Agaricomycotina</taxon>
        <taxon>Agaricomycetes</taxon>
        <taxon>Agaricomycetidae</taxon>
        <taxon>Agaricales</taxon>
        <taxon>Marasmiineae</taxon>
        <taxon>Mycenaceae</taxon>
        <taxon>Favolaschia</taxon>
    </lineage>
</organism>
<dbReference type="AlphaFoldDB" id="A0AAW0EI82"/>
<feature type="compositionally biased region" description="Pro residues" evidence="1">
    <location>
        <begin position="174"/>
        <end position="186"/>
    </location>
</feature>
<feature type="compositionally biased region" description="Pro residues" evidence="1">
    <location>
        <begin position="314"/>
        <end position="324"/>
    </location>
</feature>
<evidence type="ECO:0000256" key="1">
    <source>
        <dbReference type="SAM" id="MobiDB-lite"/>
    </source>
</evidence>
<accession>A0AAW0EI82</accession>
<dbReference type="EMBL" id="JAWWNJ010000001">
    <property type="protein sequence ID" value="KAK7064674.1"/>
    <property type="molecule type" value="Genomic_DNA"/>
</dbReference>
<protein>
    <submittedName>
        <fullName evidence="2">Uncharacterized protein</fullName>
    </submittedName>
</protein>
<feature type="region of interest" description="Disordered" evidence="1">
    <location>
        <begin position="150"/>
        <end position="187"/>
    </location>
</feature>
<keyword evidence="3" id="KW-1185">Reference proteome</keyword>
<evidence type="ECO:0000313" key="3">
    <source>
        <dbReference type="Proteomes" id="UP001362999"/>
    </source>
</evidence>
<feature type="region of interest" description="Disordered" evidence="1">
    <location>
        <begin position="1"/>
        <end position="59"/>
    </location>
</feature>
<feature type="compositionally biased region" description="Polar residues" evidence="1">
    <location>
        <begin position="30"/>
        <end position="49"/>
    </location>
</feature>
<comment type="caution">
    <text evidence="2">The sequence shown here is derived from an EMBL/GenBank/DDBJ whole genome shotgun (WGS) entry which is preliminary data.</text>
</comment>
<feature type="compositionally biased region" description="Basic and acidic residues" evidence="1">
    <location>
        <begin position="486"/>
        <end position="497"/>
    </location>
</feature>
<feature type="compositionally biased region" description="Low complexity" evidence="1">
    <location>
        <begin position="298"/>
        <end position="308"/>
    </location>
</feature>
<feature type="region of interest" description="Disordered" evidence="1">
    <location>
        <begin position="293"/>
        <end position="357"/>
    </location>
</feature>
<sequence length="658" mass="72984">MSNGPSSPAPGGSIGTSYPSPISSAGHRTPSLQDETNSQSVGEPQTQGRSDGVPDTQQSLRAASAALQAAYRRIRQVRRNLVELTDPLPPSPDSLTGDIGPNHSALLLTTSPMEDGTDFDDATIDFQRIRANLAAVDRQSQEYLDRYAPPNFWTDHQPPLNPDIPRPRRHVQLPSPPSPAELPPQPAVRRSMLESQFARRREFYNSDDPSTFLGRRVAAREAAGSSRVADTPSPQPPLDSIIRHAEMERELISLRSLNFNQQQRRTDPGVAAHRAEAIARAEILRAARSLDTEQFRSAQRAAQRPQPQVNTNLPPLPRPPPPMPRRWRSYRASAETRQGSNNTQPPVSSHPDGRLSILSNFSSMQNLPTPSSTMSRERPLLFEEPQSFTGQLRGSNDIVESPIGLDRSYFIHRRVNADGDELVHNINLEWDEEDPWSWFVDNGASPDFSAYPRRRVPPTFLEAHGLVHDRIETRAPPAPIPPPLPEPRRRGWARLDPDGNAIPSDEEEELERSRAEYRIRALYQTRASGGNGIVVPRLGRHPQAPLPYPEHDNLITGTHPDDHPVREYTASPRVRLGSRDSPGQRLGYGSVMDSVLAVDNRPRRSPIVSTDVPYGSAVPFVVDPLPIPLSEMVPSKKEQKRRPTWVPVAGKAAGLAGR</sequence>
<gene>
    <name evidence="2" type="ORF">R3P38DRAFT_54592</name>
</gene>
<feature type="compositionally biased region" description="Pro residues" evidence="1">
    <location>
        <begin position="476"/>
        <end position="485"/>
    </location>
</feature>
<evidence type="ECO:0000313" key="2">
    <source>
        <dbReference type="EMBL" id="KAK7064674.1"/>
    </source>
</evidence>
<feature type="compositionally biased region" description="Low complexity" evidence="1">
    <location>
        <begin position="1"/>
        <end position="17"/>
    </location>
</feature>